<sequence length="203" mass="20526">MQGVARASCVTTEPGTAPLPCPTAAKLLPSVSVNSLDAPVTTPASVSFSAAGWYFLFYTPVICLAIANSAPSLPGIVALGLTVIASAGLAVLFFVQARSLRNEARKRSAPERSRAFPKQLLGGLLVLAGSVYAIMSASLVFSDLVTSTAIDGGNGGLGGAFAFVRTSLVSVSVLALGAMLVRAGSRYPGRDGLTAAGSHTAAR</sequence>
<feature type="transmembrane region" description="Helical" evidence="1">
    <location>
        <begin position="51"/>
        <end position="70"/>
    </location>
</feature>
<name>A0A543HY24_9MICO</name>
<gene>
    <name evidence="2" type="ORF">FB466_1504</name>
</gene>
<dbReference type="Proteomes" id="UP000318331">
    <property type="component" value="Unassembled WGS sequence"/>
</dbReference>
<feature type="transmembrane region" description="Helical" evidence="1">
    <location>
        <begin position="120"/>
        <end position="141"/>
    </location>
</feature>
<keyword evidence="1" id="KW-0472">Membrane</keyword>
<organism evidence="2 3">
    <name type="scientific">Klugiella xanthotipulae</name>
    <dbReference type="NCBI Taxonomy" id="244735"/>
    <lineage>
        <taxon>Bacteria</taxon>
        <taxon>Bacillati</taxon>
        <taxon>Actinomycetota</taxon>
        <taxon>Actinomycetes</taxon>
        <taxon>Micrococcales</taxon>
        <taxon>Microbacteriaceae</taxon>
        <taxon>Klugiella</taxon>
    </lineage>
</organism>
<feature type="transmembrane region" description="Helical" evidence="1">
    <location>
        <begin position="161"/>
        <end position="181"/>
    </location>
</feature>
<reference evidence="2 3" key="1">
    <citation type="submission" date="2019-06" db="EMBL/GenBank/DDBJ databases">
        <title>Sequencing the genomes of 1000 actinobacteria strains.</title>
        <authorList>
            <person name="Klenk H.-P."/>
        </authorList>
    </citation>
    <scope>NUCLEOTIDE SEQUENCE [LARGE SCALE GENOMIC DNA]</scope>
    <source>
        <strain evidence="2 3">DSM 18031</strain>
    </source>
</reference>
<comment type="caution">
    <text evidence="2">The sequence shown here is derived from an EMBL/GenBank/DDBJ whole genome shotgun (WGS) entry which is preliminary data.</text>
</comment>
<evidence type="ECO:0000313" key="2">
    <source>
        <dbReference type="EMBL" id="TQM63248.1"/>
    </source>
</evidence>
<dbReference type="EMBL" id="VFPN01000002">
    <property type="protein sequence ID" value="TQM63248.1"/>
    <property type="molecule type" value="Genomic_DNA"/>
</dbReference>
<keyword evidence="1" id="KW-0812">Transmembrane</keyword>
<proteinExistence type="predicted"/>
<evidence type="ECO:0000313" key="3">
    <source>
        <dbReference type="Proteomes" id="UP000318331"/>
    </source>
</evidence>
<feature type="transmembrane region" description="Helical" evidence="1">
    <location>
        <begin position="76"/>
        <end position="99"/>
    </location>
</feature>
<keyword evidence="3" id="KW-1185">Reference proteome</keyword>
<evidence type="ECO:0000256" key="1">
    <source>
        <dbReference type="SAM" id="Phobius"/>
    </source>
</evidence>
<protein>
    <submittedName>
        <fullName evidence="2">Uncharacterized protein</fullName>
    </submittedName>
</protein>
<keyword evidence="1" id="KW-1133">Transmembrane helix</keyword>
<accession>A0A543HY24</accession>
<dbReference type="AlphaFoldDB" id="A0A543HY24"/>